<dbReference type="OrthoDB" id="7357196at2759"/>
<evidence type="ECO:0000313" key="3">
    <source>
        <dbReference type="EMBL" id="KAJ8034928.1"/>
    </source>
</evidence>
<dbReference type="InterPro" id="IPR016186">
    <property type="entry name" value="C-type_lectin-like/link_sf"/>
</dbReference>
<dbReference type="AlphaFoldDB" id="A0A9Q1BYE5"/>
<evidence type="ECO:0000313" key="4">
    <source>
        <dbReference type="Proteomes" id="UP001152320"/>
    </source>
</evidence>
<dbReference type="CDD" id="cd00037">
    <property type="entry name" value="CLECT"/>
    <property type="match status" value="1"/>
</dbReference>
<keyword evidence="3" id="KW-0675">Receptor</keyword>
<dbReference type="InterPro" id="IPR018378">
    <property type="entry name" value="C-type_lectin_CS"/>
</dbReference>
<organism evidence="3 4">
    <name type="scientific">Holothuria leucospilota</name>
    <name type="common">Black long sea cucumber</name>
    <name type="synonym">Mertensiothuria leucospilota</name>
    <dbReference type="NCBI Taxonomy" id="206669"/>
    <lineage>
        <taxon>Eukaryota</taxon>
        <taxon>Metazoa</taxon>
        <taxon>Echinodermata</taxon>
        <taxon>Eleutherozoa</taxon>
        <taxon>Echinozoa</taxon>
        <taxon>Holothuroidea</taxon>
        <taxon>Aspidochirotacea</taxon>
        <taxon>Aspidochirotida</taxon>
        <taxon>Holothuriidae</taxon>
        <taxon>Holothuria</taxon>
    </lineage>
</organism>
<dbReference type="PANTHER" id="PTHR22803">
    <property type="entry name" value="MANNOSE, PHOSPHOLIPASE, LECTIN RECEPTOR RELATED"/>
    <property type="match status" value="1"/>
</dbReference>
<gene>
    <name evidence="3" type="ORF">HOLleu_21956</name>
</gene>
<dbReference type="SMART" id="SM00034">
    <property type="entry name" value="CLECT"/>
    <property type="match status" value="1"/>
</dbReference>
<protein>
    <submittedName>
        <fullName evidence="3">Macrophage mannose receptor 1</fullName>
    </submittedName>
</protein>
<keyword evidence="4" id="KW-1185">Reference proteome</keyword>
<dbReference type="Proteomes" id="UP001152320">
    <property type="component" value="Chromosome 10"/>
</dbReference>
<dbReference type="Gene3D" id="3.10.100.10">
    <property type="entry name" value="Mannose-Binding Protein A, subunit A"/>
    <property type="match status" value="1"/>
</dbReference>
<keyword evidence="1" id="KW-1015">Disulfide bond</keyword>
<accession>A0A9Q1BYE5</accession>
<evidence type="ECO:0000256" key="1">
    <source>
        <dbReference type="ARBA" id="ARBA00023157"/>
    </source>
</evidence>
<proteinExistence type="predicted"/>
<dbReference type="InterPro" id="IPR050111">
    <property type="entry name" value="C-type_lectin/snaclec_domain"/>
</dbReference>
<dbReference type="PROSITE" id="PS00615">
    <property type="entry name" value="C_TYPE_LECTIN_1"/>
    <property type="match status" value="1"/>
</dbReference>
<dbReference type="EMBL" id="JAIZAY010000010">
    <property type="protein sequence ID" value="KAJ8034928.1"/>
    <property type="molecule type" value="Genomic_DNA"/>
</dbReference>
<dbReference type="Pfam" id="PF00059">
    <property type="entry name" value="Lectin_C"/>
    <property type="match status" value="1"/>
</dbReference>
<sequence length="118" mass="13913">MYAVPATRNAAKNECEYIQGGSLASILTLRDRHFLLEYWNEILPAARTIWTGLKRNPENRDEFLWDNGDGIQFTDWITGEPNDINEREDCVEFIKGEGWNDRECYTRKYPFICMKSRI</sequence>
<name>A0A9Q1BYE5_HOLLE</name>
<dbReference type="PROSITE" id="PS50041">
    <property type="entry name" value="C_TYPE_LECTIN_2"/>
    <property type="match status" value="1"/>
</dbReference>
<reference evidence="3" key="1">
    <citation type="submission" date="2021-10" db="EMBL/GenBank/DDBJ databases">
        <title>Tropical sea cucumber genome reveals ecological adaptation and Cuvierian tubules defense mechanism.</title>
        <authorList>
            <person name="Chen T."/>
        </authorList>
    </citation>
    <scope>NUCLEOTIDE SEQUENCE</scope>
    <source>
        <strain evidence="3">Nanhai2018</strain>
        <tissue evidence="3">Muscle</tissue>
    </source>
</reference>
<dbReference type="SUPFAM" id="SSF56436">
    <property type="entry name" value="C-type lectin-like"/>
    <property type="match status" value="1"/>
</dbReference>
<dbReference type="InterPro" id="IPR016187">
    <property type="entry name" value="CTDL_fold"/>
</dbReference>
<dbReference type="InterPro" id="IPR001304">
    <property type="entry name" value="C-type_lectin-like"/>
</dbReference>
<feature type="domain" description="C-type lectin" evidence="2">
    <location>
        <begin position="1"/>
        <end position="104"/>
    </location>
</feature>
<evidence type="ECO:0000259" key="2">
    <source>
        <dbReference type="PROSITE" id="PS50041"/>
    </source>
</evidence>
<comment type="caution">
    <text evidence="3">The sequence shown here is derived from an EMBL/GenBank/DDBJ whole genome shotgun (WGS) entry which is preliminary data.</text>
</comment>